<feature type="signal peptide" evidence="8">
    <location>
        <begin position="1"/>
        <end position="24"/>
    </location>
</feature>
<evidence type="ECO:0000256" key="4">
    <source>
        <dbReference type="ARBA" id="ARBA00022452"/>
    </source>
</evidence>
<dbReference type="Gene3D" id="1.20.1600.10">
    <property type="entry name" value="Outer membrane efflux proteins (OEP)"/>
    <property type="match status" value="1"/>
</dbReference>
<dbReference type="OrthoDB" id="1803658at2"/>
<dbReference type="SUPFAM" id="SSF56954">
    <property type="entry name" value="Outer membrane efflux proteins (OEP)"/>
    <property type="match status" value="1"/>
</dbReference>
<organism evidence="9 10">
    <name type="scientific">Desulforamulus reducens (strain ATCC BAA-1160 / DSM 100696 / MI-1)</name>
    <name type="common">Desulfotomaculum reducens</name>
    <dbReference type="NCBI Taxonomy" id="349161"/>
    <lineage>
        <taxon>Bacteria</taxon>
        <taxon>Bacillati</taxon>
        <taxon>Bacillota</taxon>
        <taxon>Clostridia</taxon>
        <taxon>Eubacteriales</taxon>
        <taxon>Peptococcaceae</taxon>
        <taxon>Desulforamulus</taxon>
    </lineage>
</organism>
<proteinExistence type="inferred from homology"/>
<evidence type="ECO:0000256" key="5">
    <source>
        <dbReference type="ARBA" id="ARBA00022692"/>
    </source>
</evidence>
<name>A4J990_DESRM</name>
<comment type="subcellular location">
    <subcellularLocation>
        <location evidence="1">Cell outer membrane</location>
    </subcellularLocation>
</comment>
<keyword evidence="8" id="KW-0732">Signal</keyword>
<dbReference type="eggNOG" id="COG1538">
    <property type="taxonomic scope" value="Bacteria"/>
</dbReference>
<reference evidence="9 10" key="1">
    <citation type="submission" date="2007-03" db="EMBL/GenBank/DDBJ databases">
        <title>Complete sequence of Desulfotomaculum reducens MI-1.</title>
        <authorList>
            <consortium name="US DOE Joint Genome Institute"/>
            <person name="Copeland A."/>
            <person name="Lucas S."/>
            <person name="Lapidus A."/>
            <person name="Barry K."/>
            <person name="Detter J.C."/>
            <person name="Glavina del Rio T."/>
            <person name="Hammon N."/>
            <person name="Israni S."/>
            <person name="Dalin E."/>
            <person name="Tice H."/>
            <person name="Pitluck S."/>
            <person name="Sims D."/>
            <person name="Brettin T."/>
            <person name="Bruce D."/>
            <person name="Han C."/>
            <person name="Tapia R."/>
            <person name="Schmutz J."/>
            <person name="Larimer F."/>
            <person name="Land M."/>
            <person name="Hauser L."/>
            <person name="Kyrpides N."/>
            <person name="Kim E."/>
            <person name="Tebo B.M."/>
            <person name="Richardson P."/>
        </authorList>
    </citation>
    <scope>NUCLEOTIDE SEQUENCE [LARGE SCALE GENOMIC DNA]</scope>
    <source>
        <strain evidence="9 10">MI-1</strain>
    </source>
</reference>
<dbReference type="STRING" id="349161.Dred_3141"/>
<keyword evidence="5" id="KW-0812">Transmembrane</keyword>
<dbReference type="GO" id="GO:0009279">
    <property type="term" value="C:cell outer membrane"/>
    <property type="evidence" value="ECO:0007669"/>
    <property type="project" value="UniProtKB-SubCell"/>
</dbReference>
<dbReference type="InterPro" id="IPR003423">
    <property type="entry name" value="OMP_efflux"/>
</dbReference>
<sequence>MRKKIFILMVSMISIMLQAMPSYAQQTVDKLTLQQATQKAFIYNTQIKNTELDMEKLDITRDNIKWSMNGIMSGYNIPEQQDREIHKVYFETDLGYRSTEKLLDNQKRQLVIDVKEAYYNVLLAKKDLATAHQKLAVSLIKHSQVVSKYEVGMATQMDVLTAESTLKEDKAAIEEKTNTLTKAYSNLNKLMGNNQEARPELVDTVAFTPIENLDVDTMVLRSVNNSFEVWAKKEKAKKESNAKYYEDSYDIGEYTESQAQNEVRDTEESIRLLAKAYCLDILDKQTKYMQYEVKEKQLQETLKVVKAKYEVGMATKDVVDEVAYSLGQLQVAKLSTAVSHTVTVDKLQKLTGELNPVIK</sequence>
<dbReference type="AlphaFoldDB" id="A4J990"/>
<dbReference type="RefSeq" id="WP_011879431.1">
    <property type="nucleotide sequence ID" value="NC_009253.1"/>
</dbReference>
<dbReference type="Pfam" id="PF02321">
    <property type="entry name" value="OEP"/>
    <property type="match status" value="1"/>
</dbReference>
<evidence type="ECO:0000256" key="6">
    <source>
        <dbReference type="ARBA" id="ARBA00023136"/>
    </source>
</evidence>
<evidence type="ECO:0000256" key="1">
    <source>
        <dbReference type="ARBA" id="ARBA00004442"/>
    </source>
</evidence>
<comment type="similarity">
    <text evidence="2">Belongs to the outer membrane factor (OMF) (TC 1.B.17) family.</text>
</comment>
<evidence type="ECO:0000313" key="9">
    <source>
        <dbReference type="EMBL" id="ABO51643.1"/>
    </source>
</evidence>
<evidence type="ECO:0000256" key="8">
    <source>
        <dbReference type="SAM" id="SignalP"/>
    </source>
</evidence>
<protein>
    <recommendedName>
        <fullName evidence="11">Outer membrane efflux protein</fullName>
    </recommendedName>
</protein>
<keyword evidence="10" id="KW-1185">Reference proteome</keyword>
<dbReference type="InterPro" id="IPR051906">
    <property type="entry name" value="TolC-like"/>
</dbReference>
<dbReference type="Proteomes" id="UP000001556">
    <property type="component" value="Chromosome"/>
</dbReference>
<dbReference type="PANTHER" id="PTHR30026:SF20">
    <property type="entry name" value="OUTER MEMBRANE PROTEIN TOLC"/>
    <property type="match status" value="1"/>
</dbReference>
<keyword evidence="3" id="KW-0813">Transport</keyword>
<evidence type="ECO:0000256" key="2">
    <source>
        <dbReference type="ARBA" id="ARBA00007613"/>
    </source>
</evidence>
<keyword evidence="4" id="KW-1134">Transmembrane beta strand</keyword>
<evidence type="ECO:0000313" key="10">
    <source>
        <dbReference type="Proteomes" id="UP000001556"/>
    </source>
</evidence>
<dbReference type="EMBL" id="CP000612">
    <property type="protein sequence ID" value="ABO51643.1"/>
    <property type="molecule type" value="Genomic_DNA"/>
</dbReference>
<feature type="chain" id="PRO_5002670894" description="Outer membrane efflux protein" evidence="8">
    <location>
        <begin position="25"/>
        <end position="359"/>
    </location>
</feature>
<evidence type="ECO:0008006" key="11">
    <source>
        <dbReference type="Google" id="ProtNLM"/>
    </source>
</evidence>
<dbReference type="KEGG" id="drm:Dred_3141"/>
<keyword evidence="6" id="KW-0472">Membrane</keyword>
<evidence type="ECO:0000256" key="3">
    <source>
        <dbReference type="ARBA" id="ARBA00022448"/>
    </source>
</evidence>
<dbReference type="GO" id="GO:0015562">
    <property type="term" value="F:efflux transmembrane transporter activity"/>
    <property type="evidence" value="ECO:0007669"/>
    <property type="project" value="InterPro"/>
</dbReference>
<evidence type="ECO:0000256" key="7">
    <source>
        <dbReference type="ARBA" id="ARBA00023237"/>
    </source>
</evidence>
<dbReference type="GO" id="GO:1990281">
    <property type="term" value="C:efflux pump complex"/>
    <property type="evidence" value="ECO:0007669"/>
    <property type="project" value="TreeGrafter"/>
</dbReference>
<accession>A4J990</accession>
<gene>
    <name evidence="9" type="ordered locus">Dred_3141</name>
</gene>
<dbReference type="GO" id="GO:0015288">
    <property type="term" value="F:porin activity"/>
    <property type="evidence" value="ECO:0007669"/>
    <property type="project" value="TreeGrafter"/>
</dbReference>
<dbReference type="PANTHER" id="PTHR30026">
    <property type="entry name" value="OUTER MEMBRANE PROTEIN TOLC"/>
    <property type="match status" value="1"/>
</dbReference>
<dbReference type="HOGENOM" id="CLU_771031_0_0_9"/>
<keyword evidence="7" id="KW-0998">Cell outer membrane</keyword>